<comment type="caution">
    <text evidence="1">The sequence shown here is derived from an EMBL/GenBank/DDBJ whole genome shotgun (WGS) entry which is preliminary data.</text>
</comment>
<name>A0ABD2AXU4_VESSQ</name>
<gene>
    <name evidence="1" type="ORF">V1478_008096</name>
</gene>
<dbReference type="EMBL" id="JAUDFV010000138">
    <property type="protein sequence ID" value="KAL2725423.1"/>
    <property type="molecule type" value="Genomic_DNA"/>
</dbReference>
<reference evidence="1 2" key="1">
    <citation type="journal article" date="2024" name="Ann. Entomol. Soc. Am.">
        <title>Genomic analyses of the southern and eastern yellowjacket wasps (Hymenoptera: Vespidae) reveal evolutionary signatures of social life.</title>
        <authorList>
            <person name="Catto M.A."/>
            <person name="Caine P.B."/>
            <person name="Orr S.E."/>
            <person name="Hunt B.G."/>
            <person name="Goodisman M.A.D."/>
        </authorList>
    </citation>
    <scope>NUCLEOTIDE SEQUENCE [LARGE SCALE GENOMIC DNA]</scope>
    <source>
        <strain evidence="1">233</strain>
        <tissue evidence="1">Head and thorax</tissue>
    </source>
</reference>
<sequence>MLTMRGFIKNKRKIKKRKMKRLRRTRKRALHSEEKVSLTVIALHRFIVHGSFIRYRFCNGINEIPINIKKKKTIIIEKFSFMFLFVNEPYSGNKSVFLCKLNIIVSCRLKVSDRLRAYHLIRNKKESIIRLNDLDNIVQLKKFGSSSGHYKTLS</sequence>
<evidence type="ECO:0000313" key="1">
    <source>
        <dbReference type="EMBL" id="KAL2725423.1"/>
    </source>
</evidence>
<proteinExistence type="predicted"/>
<evidence type="ECO:0000313" key="2">
    <source>
        <dbReference type="Proteomes" id="UP001607302"/>
    </source>
</evidence>
<dbReference type="Proteomes" id="UP001607302">
    <property type="component" value="Unassembled WGS sequence"/>
</dbReference>
<evidence type="ECO:0008006" key="3">
    <source>
        <dbReference type="Google" id="ProtNLM"/>
    </source>
</evidence>
<accession>A0ABD2AXU4</accession>
<keyword evidence="2" id="KW-1185">Reference proteome</keyword>
<dbReference type="AlphaFoldDB" id="A0ABD2AXU4"/>
<protein>
    <recommendedName>
        <fullName evidence="3">Ribosomal protein S4</fullName>
    </recommendedName>
</protein>
<organism evidence="1 2">
    <name type="scientific">Vespula squamosa</name>
    <name type="common">Southern yellow jacket</name>
    <name type="synonym">Wasp</name>
    <dbReference type="NCBI Taxonomy" id="30214"/>
    <lineage>
        <taxon>Eukaryota</taxon>
        <taxon>Metazoa</taxon>
        <taxon>Ecdysozoa</taxon>
        <taxon>Arthropoda</taxon>
        <taxon>Hexapoda</taxon>
        <taxon>Insecta</taxon>
        <taxon>Pterygota</taxon>
        <taxon>Neoptera</taxon>
        <taxon>Endopterygota</taxon>
        <taxon>Hymenoptera</taxon>
        <taxon>Apocrita</taxon>
        <taxon>Aculeata</taxon>
        <taxon>Vespoidea</taxon>
        <taxon>Vespidae</taxon>
        <taxon>Vespinae</taxon>
        <taxon>Vespula</taxon>
    </lineage>
</organism>